<dbReference type="SMART" id="SM00450">
    <property type="entry name" value="RHOD"/>
    <property type="match status" value="1"/>
</dbReference>
<accession>A0A5N5U5K1</accession>
<evidence type="ECO:0000259" key="2">
    <source>
        <dbReference type="PROSITE" id="PS50206"/>
    </source>
</evidence>
<reference evidence="6 7" key="1">
    <citation type="submission" date="2019-10" db="EMBL/GenBank/DDBJ databases">
        <title>Unraveling microbial dark matter from salterns through culturing: the case of the genus Halosegnis.</title>
        <authorList>
            <person name="Duran-Viseras A."/>
            <person name="Andrei A.-S."/>
            <person name="Vera-Gargallo B."/>
            <person name="Ghai R."/>
            <person name="Sanchez-Porro C."/>
            <person name="Ventosa A."/>
        </authorList>
    </citation>
    <scope>NUCLEOTIDE SEQUENCE [LARGE SCALE GENOMIC DNA]</scope>
    <source>
        <strain evidence="4 7">F17-44</strain>
        <strain evidence="3 8">F18-79</strain>
        <strain evidence="5 6">F19-13</strain>
    </source>
</reference>
<proteinExistence type="predicted"/>
<dbReference type="EMBL" id="QKKZ01000003">
    <property type="protein sequence ID" value="KAB7513814.1"/>
    <property type="molecule type" value="Genomic_DNA"/>
</dbReference>
<feature type="domain" description="Rhodanese" evidence="2">
    <location>
        <begin position="27"/>
        <end position="123"/>
    </location>
</feature>
<evidence type="ECO:0000313" key="6">
    <source>
        <dbReference type="Proteomes" id="UP000326207"/>
    </source>
</evidence>
<accession>A0A5N5UJM0</accession>
<evidence type="ECO:0000313" key="5">
    <source>
        <dbReference type="EMBL" id="KAB7518934.1"/>
    </source>
</evidence>
<dbReference type="InterPro" id="IPR036873">
    <property type="entry name" value="Rhodanese-like_dom_sf"/>
</dbReference>
<dbReference type="InterPro" id="IPR051682">
    <property type="entry name" value="Mito_Persulfide_Diox"/>
</dbReference>
<dbReference type="InterPro" id="IPR001763">
    <property type="entry name" value="Rhodanese-like_dom"/>
</dbReference>
<organism evidence="3 8">
    <name type="scientific">Halosegnis rubeus</name>
    <dbReference type="NCBI Taxonomy" id="2212850"/>
    <lineage>
        <taxon>Archaea</taxon>
        <taxon>Methanobacteriati</taxon>
        <taxon>Methanobacteriota</taxon>
        <taxon>Stenosarchaea group</taxon>
        <taxon>Halobacteria</taxon>
        <taxon>Halobacteriales</taxon>
        <taxon>Natronomonadaceae</taxon>
        <taxon>Halosegnis</taxon>
    </lineage>
</organism>
<evidence type="ECO:0000313" key="3">
    <source>
        <dbReference type="EMBL" id="KAB7513814.1"/>
    </source>
</evidence>
<dbReference type="SUPFAM" id="SSF52821">
    <property type="entry name" value="Rhodanese/Cell cycle control phosphatase"/>
    <property type="match status" value="1"/>
</dbReference>
<dbReference type="Pfam" id="PF00581">
    <property type="entry name" value="Rhodanese"/>
    <property type="match status" value="1"/>
</dbReference>
<accession>A0A5N5U6F6</accession>
<name>A0A5N5U5K1_9EURY</name>
<dbReference type="CDD" id="cd07724">
    <property type="entry name" value="POD-like_MBL-fold"/>
    <property type="match status" value="1"/>
</dbReference>
<dbReference type="GO" id="GO:0050313">
    <property type="term" value="F:sulfur dioxygenase activity"/>
    <property type="evidence" value="ECO:0007669"/>
    <property type="project" value="InterPro"/>
</dbReference>
<dbReference type="Proteomes" id="UP000326302">
    <property type="component" value="Unassembled WGS sequence"/>
</dbReference>
<dbReference type="PANTHER" id="PTHR43084">
    <property type="entry name" value="PERSULFIDE DIOXYGENASE ETHE1"/>
    <property type="match status" value="1"/>
</dbReference>
<dbReference type="PROSITE" id="PS50206">
    <property type="entry name" value="RHODANESE_3"/>
    <property type="match status" value="1"/>
</dbReference>
<dbReference type="InterPro" id="IPR001279">
    <property type="entry name" value="Metallo-B-lactamas"/>
</dbReference>
<dbReference type="AlphaFoldDB" id="A0A5N5U5K1"/>
<comment type="caution">
    <text evidence="3">The sequence shown here is derived from an EMBL/GenBank/DDBJ whole genome shotgun (WGS) entry which is preliminary data.</text>
</comment>
<dbReference type="GO" id="GO:0046872">
    <property type="term" value="F:metal ion binding"/>
    <property type="evidence" value="ECO:0007669"/>
    <property type="project" value="UniProtKB-KW"/>
</dbReference>
<dbReference type="Gene3D" id="3.60.15.10">
    <property type="entry name" value="Ribonuclease Z/Hydroxyacylglutathione hydrolase-like"/>
    <property type="match status" value="1"/>
</dbReference>
<dbReference type="SUPFAM" id="SSF56281">
    <property type="entry name" value="Metallo-hydrolase/oxidoreductase"/>
    <property type="match status" value="1"/>
</dbReference>
<dbReference type="Pfam" id="PF00753">
    <property type="entry name" value="Lactamase_B"/>
    <property type="match status" value="1"/>
</dbReference>
<dbReference type="OrthoDB" id="9180at2157"/>
<gene>
    <name evidence="3" type="ORF">DM867_08370</name>
    <name evidence="4" type="ORF">DMP03_10025</name>
    <name evidence="5" type="ORF">DP108_07235</name>
</gene>
<protein>
    <submittedName>
        <fullName evidence="3">MBL fold metallo-hydrolase</fullName>
    </submittedName>
</protein>
<dbReference type="InterPro" id="IPR044528">
    <property type="entry name" value="POD-like_MBL-fold"/>
</dbReference>
<dbReference type="GO" id="GO:0016787">
    <property type="term" value="F:hydrolase activity"/>
    <property type="evidence" value="ECO:0007669"/>
    <property type="project" value="UniProtKB-KW"/>
</dbReference>
<keyword evidence="3" id="KW-0378">Hydrolase</keyword>
<dbReference type="RefSeq" id="WP_152120547.1">
    <property type="nucleotide sequence ID" value="NZ_QJOW01000004.1"/>
</dbReference>
<dbReference type="Proteomes" id="UP000326207">
    <property type="component" value="Unassembled WGS sequence"/>
</dbReference>
<keyword evidence="8" id="KW-1185">Reference proteome</keyword>
<sequence>MSKPMFPETDAEIDPTTPAELKTRLDAGESVTLLDTRAESEYETWHIDGPTVRTVNVPYFEFLDGFEADLVADVSTDEPVVVVCAKGKSSEFVAELLADAGYDTSHLEDGMRGWARLYEHTDLELPSGSLVRQYRRPSSGCLAYMVVSDGEAAVVDPLRAFTDRYVADARDLGVNIEYVLDTHIHADHVSGLRDLADATGAEMILPAAAVARGVVDGDEMRPVEGGDSLAVGTATIAVRPTPGHTSGMTTYRVDDHLALTGDTLFLDSVARPDLEDGDDGARAAAEQLYDTLHDRLLTLPNDTLIGPAHFGDAETARDDGAHLATLGSVVDRLPLLSVDKEVFVDRVLANMPPRPANYEEIIAANLGQTTPSAADAFTMELGPNNCAAGE</sequence>
<evidence type="ECO:0000313" key="7">
    <source>
        <dbReference type="Proteomes" id="UP000326302"/>
    </source>
</evidence>
<dbReference type="EMBL" id="QJOW01000004">
    <property type="protein sequence ID" value="KAB7514216.1"/>
    <property type="molecule type" value="Genomic_DNA"/>
</dbReference>
<keyword evidence="1" id="KW-0479">Metal-binding</keyword>
<evidence type="ECO:0000313" key="8">
    <source>
        <dbReference type="Proteomes" id="UP000326865"/>
    </source>
</evidence>
<dbReference type="InterPro" id="IPR036866">
    <property type="entry name" value="RibonucZ/Hydroxyglut_hydro"/>
</dbReference>
<dbReference type="EMBL" id="QMDY01000003">
    <property type="protein sequence ID" value="KAB7518934.1"/>
    <property type="molecule type" value="Genomic_DNA"/>
</dbReference>
<dbReference type="Proteomes" id="UP000326865">
    <property type="component" value="Unassembled WGS sequence"/>
</dbReference>
<evidence type="ECO:0000256" key="1">
    <source>
        <dbReference type="ARBA" id="ARBA00022723"/>
    </source>
</evidence>
<dbReference type="GO" id="GO:0070813">
    <property type="term" value="P:hydrogen sulfide metabolic process"/>
    <property type="evidence" value="ECO:0007669"/>
    <property type="project" value="TreeGrafter"/>
</dbReference>
<dbReference type="SMART" id="SM00849">
    <property type="entry name" value="Lactamase_B"/>
    <property type="match status" value="1"/>
</dbReference>
<dbReference type="PANTHER" id="PTHR43084:SF1">
    <property type="entry name" value="PERSULFIDE DIOXYGENASE ETHE1, MITOCHONDRIAL"/>
    <property type="match status" value="1"/>
</dbReference>
<dbReference type="Gene3D" id="3.40.250.10">
    <property type="entry name" value="Rhodanese-like domain"/>
    <property type="match status" value="1"/>
</dbReference>
<evidence type="ECO:0000313" key="4">
    <source>
        <dbReference type="EMBL" id="KAB7514216.1"/>
    </source>
</evidence>
<dbReference type="GO" id="GO:0006749">
    <property type="term" value="P:glutathione metabolic process"/>
    <property type="evidence" value="ECO:0007669"/>
    <property type="project" value="InterPro"/>
</dbReference>